<dbReference type="EMBL" id="SLXF01000002">
    <property type="protein sequence ID" value="TCP08622.1"/>
    <property type="molecule type" value="Genomic_DNA"/>
</dbReference>
<dbReference type="AlphaFoldDB" id="A0AA46DF32"/>
<accession>A0AA46DF32</accession>
<gene>
    <name evidence="1" type="ORF">EV676_102130</name>
</gene>
<comment type="caution">
    <text evidence="1">The sequence shown here is derived from an EMBL/GenBank/DDBJ whole genome shotgun (WGS) entry which is preliminary data.</text>
</comment>
<dbReference type="RefSeq" id="WP_132763602.1">
    <property type="nucleotide sequence ID" value="NZ_CALFFA010000001.1"/>
</dbReference>
<sequence>MAVADRIGDGGIVTLPREAGNVDAPVFEVNDDWLQGAAPAQQQAAMWRWFATRYEEPQLAAPPDGQGGFLYTTGGPYQADQVLHRRFDGKVPPEVIDELVALLRSEVGNEWAPKPMDRSGG</sequence>
<proteinExistence type="predicted"/>
<evidence type="ECO:0000313" key="2">
    <source>
        <dbReference type="Proteomes" id="UP000294772"/>
    </source>
</evidence>
<reference evidence="1 2" key="1">
    <citation type="submission" date="2019-03" db="EMBL/GenBank/DDBJ databases">
        <title>Genomic Encyclopedia of Type Strains, Phase IV (KMG-IV): sequencing the most valuable type-strain genomes for metagenomic binning, comparative biology and taxonomic classification.</title>
        <authorList>
            <person name="Goeker M."/>
        </authorList>
    </citation>
    <scope>NUCLEOTIDE SEQUENCE [LARGE SCALE GENOMIC DNA]</scope>
    <source>
        <strain evidence="1 2">DSM 15264</strain>
    </source>
</reference>
<name>A0AA46DF32_9BURK</name>
<evidence type="ECO:0000313" key="1">
    <source>
        <dbReference type="EMBL" id="TCP08622.1"/>
    </source>
</evidence>
<dbReference type="Proteomes" id="UP000294772">
    <property type="component" value="Unassembled WGS sequence"/>
</dbReference>
<organism evidence="1 2">
    <name type="scientific">Caldimonas thermodepolymerans</name>
    <dbReference type="NCBI Taxonomy" id="215580"/>
    <lineage>
        <taxon>Bacteria</taxon>
        <taxon>Pseudomonadati</taxon>
        <taxon>Pseudomonadota</taxon>
        <taxon>Betaproteobacteria</taxon>
        <taxon>Burkholderiales</taxon>
        <taxon>Sphaerotilaceae</taxon>
        <taxon>Caldimonas</taxon>
    </lineage>
</organism>
<protein>
    <submittedName>
        <fullName evidence="1">Uncharacterized protein</fullName>
    </submittedName>
</protein>